<dbReference type="Proteomes" id="UP000267081">
    <property type="component" value="Unassembled WGS sequence"/>
</dbReference>
<keyword evidence="1" id="KW-1133">Transmembrane helix</keyword>
<accession>A0A3R9EQ02</accession>
<name>A0A3R9EQ02_9PSEU</name>
<comment type="caution">
    <text evidence="2">The sequence shown here is derived from an EMBL/GenBank/DDBJ whole genome shotgun (WGS) entry which is preliminary data.</text>
</comment>
<reference evidence="2 3" key="1">
    <citation type="submission" date="2018-12" db="EMBL/GenBank/DDBJ databases">
        <title>Amycolatopsis eburnea sp. nov. actinomycete associate with arbuscular mycorrhiza fungal spore.</title>
        <authorList>
            <person name="Lumyong S."/>
            <person name="Chaiya L."/>
        </authorList>
    </citation>
    <scope>NUCLEOTIDE SEQUENCE [LARGE SCALE GENOMIC DNA]</scope>
    <source>
        <strain evidence="2 3">GLM-1</strain>
    </source>
</reference>
<evidence type="ECO:0000256" key="1">
    <source>
        <dbReference type="SAM" id="Phobius"/>
    </source>
</evidence>
<keyword evidence="1" id="KW-0472">Membrane</keyword>
<protein>
    <submittedName>
        <fullName evidence="2">Uncharacterized protein</fullName>
    </submittedName>
</protein>
<proteinExistence type="predicted"/>
<gene>
    <name evidence="2" type="ORF">EIY87_21935</name>
</gene>
<dbReference type="AlphaFoldDB" id="A0A3R9EQ02"/>
<dbReference type="EMBL" id="RSEC01000048">
    <property type="protein sequence ID" value="RSD16319.1"/>
    <property type="molecule type" value="Genomic_DNA"/>
</dbReference>
<organism evidence="2 3">
    <name type="scientific">Amycolatopsis eburnea</name>
    <dbReference type="NCBI Taxonomy" id="2267691"/>
    <lineage>
        <taxon>Bacteria</taxon>
        <taxon>Bacillati</taxon>
        <taxon>Actinomycetota</taxon>
        <taxon>Actinomycetes</taxon>
        <taxon>Pseudonocardiales</taxon>
        <taxon>Pseudonocardiaceae</taxon>
        <taxon>Amycolatopsis</taxon>
    </lineage>
</organism>
<keyword evidence="3" id="KW-1185">Reference proteome</keyword>
<feature type="transmembrane region" description="Helical" evidence="1">
    <location>
        <begin position="28"/>
        <end position="51"/>
    </location>
</feature>
<dbReference type="RefSeq" id="WP_125311170.1">
    <property type="nucleotide sequence ID" value="NZ_RSEC01000048.1"/>
</dbReference>
<evidence type="ECO:0000313" key="2">
    <source>
        <dbReference type="EMBL" id="RSD16319.1"/>
    </source>
</evidence>
<sequence>MLTYCRTLWNLTTARILLLRKDNDRGEITTTVIVTALMAVLAIALIAIIAAKLTAKANSIDLGLGG</sequence>
<keyword evidence="1" id="KW-0812">Transmembrane</keyword>
<evidence type="ECO:0000313" key="3">
    <source>
        <dbReference type="Proteomes" id="UP000267081"/>
    </source>
</evidence>